<dbReference type="EMBL" id="AP019301">
    <property type="protein sequence ID" value="BBH03782.1"/>
    <property type="molecule type" value="Genomic_DNA"/>
</dbReference>
<dbReference type="Pfam" id="PF17098">
    <property type="entry name" value="Wtap"/>
    <property type="match status" value="1"/>
</dbReference>
<protein>
    <submittedName>
        <fullName evidence="7">F-box family protein with DUF295</fullName>
    </submittedName>
</protein>
<gene>
    <name evidence="7" type="ORF">Prudu_014742</name>
</gene>
<evidence type="ECO:0000256" key="4">
    <source>
        <dbReference type="ARBA" id="ARBA00023187"/>
    </source>
</evidence>
<dbReference type="GO" id="GO:0008380">
    <property type="term" value="P:RNA splicing"/>
    <property type="evidence" value="ECO:0007669"/>
    <property type="project" value="UniProtKB-KW"/>
</dbReference>
<accession>A0A4Y1RHM3</accession>
<dbReference type="PANTHER" id="PTHR15217">
    <property type="entry name" value="WILMS' TUMOR 1-ASSOCIATING PROTEIN"/>
    <property type="match status" value="1"/>
</dbReference>
<name>A0A4Y1RHM3_PRUDU</name>
<evidence type="ECO:0000256" key="2">
    <source>
        <dbReference type="ARBA" id="ARBA00010313"/>
    </source>
</evidence>
<reference evidence="7" key="1">
    <citation type="journal article" date="2019" name="Science">
        <title>Mutation of a bHLH transcription factor allowed almond domestication.</title>
        <authorList>
            <person name="Sanchez-Perez R."/>
            <person name="Pavan S."/>
            <person name="Mazzeo R."/>
            <person name="Moldovan C."/>
            <person name="Aiese Cigliano R."/>
            <person name="Del Cueto J."/>
            <person name="Ricciardi F."/>
            <person name="Lotti C."/>
            <person name="Ricciardi L."/>
            <person name="Dicenta F."/>
            <person name="Lopez-Marques R.L."/>
            <person name="Lindberg Moller B."/>
        </authorList>
    </citation>
    <scope>NUCLEOTIDE SEQUENCE</scope>
</reference>
<evidence type="ECO:0000256" key="1">
    <source>
        <dbReference type="ARBA" id="ARBA00004123"/>
    </source>
</evidence>
<keyword evidence="5" id="KW-0539">Nucleus</keyword>
<dbReference type="GO" id="GO:0016556">
    <property type="term" value="P:mRNA modification"/>
    <property type="evidence" value="ECO:0007669"/>
    <property type="project" value="InterPro"/>
</dbReference>
<feature type="chain" id="PRO_5021494050" evidence="6">
    <location>
        <begin position="18"/>
        <end position="170"/>
    </location>
</feature>
<dbReference type="GO" id="GO:0005634">
    <property type="term" value="C:nucleus"/>
    <property type="evidence" value="ECO:0007669"/>
    <property type="project" value="UniProtKB-SubCell"/>
</dbReference>
<keyword evidence="3" id="KW-0507">mRNA processing</keyword>
<proteinExistence type="inferred from homology"/>
<evidence type="ECO:0000313" key="7">
    <source>
        <dbReference type="EMBL" id="BBH03782.1"/>
    </source>
</evidence>
<evidence type="ECO:0000256" key="6">
    <source>
        <dbReference type="SAM" id="SignalP"/>
    </source>
</evidence>
<evidence type="ECO:0000256" key="5">
    <source>
        <dbReference type="ARBA" id="ARBA00023242"/>
    </source>
</evidence>
<organism evidence="7">
    <name type="scientific">Prunus dulcis</name>
    <name type="common">Almond</name>
    <name type="synonym">Amygdalus dulcis</name>
    <dbReference type="NCBI Taxonomy" id="3755"/>
    <lineage>
        <taxon>Eukaryota</taxon>
        <taxon>Viridiplantae</taxon>
        <taxon>Streptophyta</taxon>
        <taxon>Embryophyta</taxon>
        <taxon>Tracheophyta</taxon>
        <taxon>Spermatophyta</taxon>
        <taxon>Magnoliopsida</taxon>
        <taxon>eudicotyledons</taxon>
        <taxon>Gunneridae</taxon>
        <taxon>Pentapetalae</taxon>
        <taxon>rosids</taxon>
        <taxon>fabids</taxon>
        <taxon>Rosales</taxon>
        <taxon>Rosaceae</taxon>
        <taxon>Amygdaloideae</taxon>
        <taxon>Amygdaleae</taxon>
        <taxon>Prunus</taxon>
    </lineage>
</organism>
<evidence type="ECO:0000256" key="3">
    <source>
        <dbReference type="ARBA" id="ARBA00022664"/>
    </source>
</evidence>
<feature type="signal peptide" evidence="6">
    <location>
        <begin position="1"/>
        <end position="17"/>
    </location>
</feature>
<dbReference type="AlphaFoldDB" id="A0A4Y1RHM3"/>
<sequence>MAWLPTIVSMTMIISEAIFLELTISGGVVKNEALGILRRRRGLFFSFWLKTGNSKVEETAPGVATGMILSLHETLQNCKDTLATCQSLKNSEESLKEQRKQRERKLLSFTPTSKMGKQLMAKCRTRQEENEEIGKEASEGKMQELSMKLALQKSLNAELRSQFEGRGYIN</sequence>
<dbReference type="GO" id="GO:0000381">
    <property type="term" value="P:regulation of alternative mRNA splicing, via spliceosome"/>
    <property type="evidence" value="ECO:0007669"/>
    <property type="project" value="InterPro"/>
</dbReference>
<dbReference type="PANTHER" id="PTHR15217:SF0">
    <property type="entry name" value="PRE-MRNA-SPLICING REGULATOR WTAP"/>
    <property type="match status" value="1"/>
</dbReference>
<keyword evidence="6" id="KW-0732">Signal</keyword>
<keyword evidence="4" id="KW-0508">mRNA splicing</keyword>
<comment type="subcellular location">
    <subcellularLocation>
        <location evidence="1">Nucleus</location>
    </subcellularLocation>
</comment>
<dbReference type="GO" id="GO:0006397">
    <property type="term" value="P:mRNA processing"/>
    <property type="evidence" value="ECO:0007669"/>
    <property type="project" value="UniProtKB-KW"/>
</dbReference>
<dbReference type="InterPro" id="IPR033757">
    <property type="entry name" value="WTAP"/>
</dbReference>
<comment type="similarity">
    <text evidence="2">Belongs to the fl(2)d family.</text>
</comment>